<accession>A0ABZ0XSY3</accession>
<dbReference type="Gene3D" id="1.10.155.10">
    <property type="entry name" value="Chemotaxis receptor methyltransferase CheR, N-terminal domain"/>
    <property type="match status" value="1"/>
</dbReference>
<organism evidence="10 11">
    <name type="scientific">Duganella zoogloeoides</name>
    <dbReference type="NCBI Taxonomy" id="75659"/>
    <lineage>
        <taxon>Bacteria</taxon>
        <taxon>Pseudomonadati</taxon>
        <taxon>Pseudomonadota</taxon>
        <taxon>Betaproteobacteria</taxon>
        <taxon>Burkholderiales</taxon>
        <taxon>Oxalobacteraceae</taxon>
        <taxon>Telluria group</taxon>
        <taxon>Duganella</taxon>
    </lineage>
</organism>
<comment type="catalytic activity">
    <reaction evidence="1">
        <text>L-glutamyl-[protein] + S-adenosyl-L-methionine = [protein]-L-glutamate 5-O-methyl ester + S-adenosyl-L-homocysteine</text>
        <dbReference type="Rhea" id="RHEA:24452"/>
        <dbReference type="Rhea" id="RHEA-COMP:10208"/>
        <dbReference type="Rhea" id="RHEA-COMP:10311"/>
        <dbReference type="ChEBI" id="CHEBI:29973"/>
        <dbReference type="ChEBI" id="CHEBI:57856"/>
        <dbReference type="ChEBI" id="CHEBI:59789"/>
        <dbReference type="ChEBI" id="CHEBI:82795"/>
        <dbReference type="EC" id="2.1.1.80"/>
    </reaction>
</comment>
<name>A0ABZ0XSY3_9BURK</name>
<dbReference type="SMART" id="SM00138">
    <property type="entry name" value="MeTrc"/>
    <property type="match status" value="1"/>
</dbReference>
<gene>
    <name evidence="10" type="ORF">SR858_17490</name>
</gene>
<evidence type="ECO:0000256" key="2">
    <source>
        <dbReference type="ARBA" id="ARBA00012534"/>
    </source>
</evidence>
<evidence type="ECO:0000313" key="10">
    <source>
        <dbReference type="EMBL" id="WQH02851.1"/>
    </source>
</evidence>
<dbReference type="PRINTS" id="PR00996">
    <property type="entry name" value="CHERMTFRASE"/>
</dbReference>
<feature type="active site" evidence="6">
    <location>
        <position position="149"/>
    </location>
</feature>
<evidence type="ECO:0000313" key="11">
    <source>
        <dbReference type="Proteomes" id="UP001326110"/>
    </source>
</evidence>
<reference evidence="10 11" key="1">
    <citation type="submission" date="2023-11" db="EMBL/GenBank/DDBJ databases">
        <title>MicrobeMod: A computational toolkit for identifying prokaryotic methylation and restriction-modification with nanopore sequencing.</title>
        <authorList>
            <person name="Crits-Christoph A."/>
            <person name="Kang S.C."/>
            <person name="Lee H."/>
            <person name="Ostrov N."/>
        </authorList>
    </citation>
    <scope>NUCLEOTIDE SEQUENCE [LARGE SCALE GENOMIC DNA]</scope>
    <source>
        <strain evidence="10 11">ATCC 25935</strain>
    </source>
</reference>
<dbReference type="InterPro" id="IPR035909">
    <property type="entry name" value="CheB_C"/>
</dbReference>
<dbReference type="Pfam" id="PF01739">
    <property type="entry name" value="CheR"/>
    <property type="match status" value="1"/>
</dbReference>
<dbReference type="Pfam" id="PF03705">
    <property type="entry name" value="CheR_N"/>
    <property type="match status" value="1"/>
</dbReference>
<dbReference type="InterPro" id="IPR000780">
    <property type="entry name" value="CheR_MeTrfase"/>
</dbReference>
<evidence type="ECO:0000256" key="1">
    <source>
        <dbReference type="ARBA" id="ARBA00001541"/>
    </source>
</evidence>
<dbReference type="EC" id="2.1.1.80" evidence="2"/>
<keyword evidence="3 10" id="KW-0489">Methyltransferase</keyword>
<feature type="region of interest" description="Disordered" evidence="7">
    <location>
        <begin position="678"/>
        <end position="701"/>
    </location>
</feature>
<dbReference type="Proteomes" id="UP001326110">
    <property type="component" value="Chromosome"/>
</dbReference>
<dbReference type="SUPFAM" id="SSF55785">
    <property type="entry name" value="PYP-like sensor domain (PAS domain)"/>
    <property type="match status" value="1"/>
</dbReference>
<sequence>MNSPSTATEVPAAPGSGQGCVQAGQVPVVGIGASAGGFDPICEFLASVAPASGFAYVVVQHRDPSQQSILPQLLQRVTRMPVAELAHGMAVQADQVYVAPASGVCGFDSGCFTVRPAEGHHPIDSFFRALAACCGEHAVGITLSGAGADGTIGLAAIRDAGGLTMAQLPASARFDPMPASAIAAKAVDIVALPAEMAAQVANWRRRRANEQAGTLLTQADDQRAALQQMYQLLLQHTGASFADYKLSTVMRRIDRRMKLRQFATLPDYVRWMADNPAEIELLFKELLIGVTSFFRDAAVWDYLGSQALPRLLAEHPDGAAFKAWVPACSTGEEAYSLAIVFDEMLERLRPAARYTLQIFATDLDGDAIDRARQGQFHAAVAGDIAPERLRRYFTPADNGGFRIRKDLRSSIIFARQNLISDPPFTKLDILCCRNLLIYFTPRLQRQLIPLFHYALKRNALLVLGSADTPGRFHELFAPLPGTSRVYRRLYAEPGRVSSYFPTRAANAALPATPQSGQAIMKENLQTQVEQQLLRKHSPAAVLLNADGDILYIHGRTGEFLEPAAGKANWNIHAMARDGLRHELAALVQNAAQTEQKVETRGLIQQDANGRPARSLDITAEAMPRNGPLAGTVLVTFTSCALPPQKRRPRPAQPLVLELEQQLAQARLEIQAVRDEMQASREELKSANEELQSTNEELQSTNEELTTSKEEMQSLNEELYTVNAELQSKVDDLSLINGDMKNLLNSTDIATIFLDNALRIRRYTDQATRIYKLIPGDVQRLLSDIASDLDYPGLEADAEGVLRTLVVCEKHVPTRSGGWYTVRIMPYRTVDNVIDGVVVTFINITEAKQLEAQLRSMQNGAA</sequence>
<keyword evidence="5" id="KW-0949">S-adenosyl-L-methionine</keyword>
<evidence type="ECO:0000256" key="4">
    <source>
        <dbReference type="ARBA" id="ARBA00022679"/>
    </source>
</evidence>
<dbReference type="CDD" id="cd16434">
    <property type="entry name" value="CheB-CheR_fusion"/>
    <property type="match status" value="1"/>
</dbReference>
<dbReference type="SUPFAM" id="SSF52738">
    <property type="entry name" value="Methylesterase CheB, C-terminal domain"/>
    <property type="match status" value="1"/>
</dbReference>
<feature type="compositionally biased region" description="Basic and acidic residues" evidence="7">
    <location>
        <begin position="678"/>
        <end position="687"/>
    </location>
</feature>
<feature type="domain" description="CheR-type methyltransferase" evidence="9">
    <location>
        <begin position="214"/>
        <end position="468"/>
    </location>
</feature>
<dbReference type="GeneID" id="43162179"/>
<dbReference type="InterPro" id="IPR022641">
    <property type="entry name" value="CheR_N"/>
</dbReference>
<feature type="active site" evidence="6">
    <location>
        <position position="61"/>
    </location>
</feature>
<dbReference type="InterPro" id="IPR029063">
    <property type="entry name" value="SAM-dependent_MTases_sf"/>
</dbReference>
<evidence type="ECO:0000256" key="5">
    <source>
        <dbReference type="ARBA" id="ARBA00022691"/>
    </source>
</evidence>
<feature type="active site" evidence="6">
    <location>
        <position position="34"/>
    </location>
</feature>
<evidence type="ECO:0000256" key="6">
    <source>
        <dbReference type="PROSITE-ProRule" id="PRU00050"/>
    </source>
</evidence>
<dbReference type="SUPFAM" id="SSF47757">
    <property type="entry name" value="Chemotaxis receptor methyltransferase CheR, N-terminal domain"/>
    <property type="match status" value="1"/>
</dbReference>
<dbReference type="PANTHER" id="PTHR24422:SF27">
    <property type="entry name" value="PROTEIN-GLUTAMATE O-METHYLTRANSFERASE"/>
    <property type="match status" value="1"/>
</dbReference>
<feature type="domain" description="CheB-type methylesterase" evidence="8">
    <location>
        <begin position="14"/>
        <end position="207"/>
    </location>
</feature>
<evidence type="ECO:0000256" key="3">
    <source>
        <dbReference type="ARBA" id="ARBA00022603"/>
    </source>
</evidence>
<dbReference type="RefSeq" id="WP_084669794.1">
    <property type="nucleotide sequence ID" value="NZ_CP140152.1"/>
</dbReference>
<dbReference type="PANTHER" id="PTHR24422">
    <property type="entry name" value="CHEMOTAXIS PROTEIN METHYLTRANSFERASE"/>
    <property type="match status" value="1"/>
</dbReference>
<dbReference type="InterPro" id="IPR022642">
    <property type="entry name" value="CheR_C"/>
</dbReference>
<dbReference type="Pfam" id="PF13596">
    <property type="entry name" value="PAS_10"/>
    <property type="match status" value="1"/>
</dbReference>
<dbReference type="InterPro" id="IPR000673">
    <property type="entry name" value="Sig_transdc_resp-reg_Me-estase"/>
</dbReference>
<dbReference type="InterPro" id="IPR036804">
    <property type="entry name" value="CheR_N_sf"/>
</dbReference>
<keyword evidence="6" id="KW-0378">Hydrolase</keyword>
<dbReference type="Pfam" id="PF01339">
    <property type="entry name" value="CheB_methylest"/>
    <property type="match status" value="1"/>
</dbReference>
<protein>
    <recommendedName>
        <fullName evidence="2">protein-glutamate O-methyltransferase</fullName>
        <ecNumber evidence="2">2.1.1.80</ecNumber>
    </recommendedName>
</protein>
<dbReference type="InterPro" id="IPR050903">
    <property type="entry name" value="Bact_Chemotaxis_MeTrfase"/>
</dbReference>
<dbReference type="Gene3D" id="3.40.50.180">
    <property type="entry name" value="Methylesterase CheB, C-terminal domain"/>
    <property type="match status" value="1"/>
</dbReference>
<proteinExistence type="predicted"/>
<evidence type="ECO:0000259" key="8">
    <source>
        <dbReference type="PROSITE" id="PS50122"/>
    </source>
</evidence>
<dbReference type="InterPro" id="IPR035965">
    <property type="entry name" value="PAS-like_dom_sf"/>
</dbReference>
<feature type="compositionally biased region" description="Polar residues" evidence="7">
    <location>
        <begin position="688"/>
        <end position="701"/>
    </location>
</feature>
<evidence type="ECO:0000256" key="7">
    <source>
        <dbReference type="SAM" id="MobiDB-lite"/>
    </source>
</evidence>
<dbReference type="GO" id="GO:0032259">
    <property type="term" value="P:methylation"/>
    <property type="evidence" value="ECO:0007669"/>
    <property type="project" value="UniProtKB-KW"/>
</dbReference>
<keyword evidence="6" id="KW-0145">Chemotaxis</keyword>
<keyword evidence="4" id="KW-0808">Transferase</keyword>
<keyword evidence="11" id="KW-1185">Reference proteome</keyword>
<dbReference type="Gene3D" id="3.30.450.20">
    <property type="entry name" value="PAS domain"/>
    <property type="match status" value="1"/>
</dbReference>
<evidence type="ECO:0000259" key="9">
    <source>
        <dbReference type="PROSITE" id="PS50123"/>
    </source>
</evidence>
<dbReference type="PROSITE" id="PS50122">
    <property type="entry name" value="CHEB"/>
    <property type="match status" value="1"/>
</dbReference>
<dbReference type="PROSITE" id="PS50123">
    <property type="entry name" value="CHER"/>
    <property type="match status" value="1"/>
</dbReference>
<dbReference type="SUPFAM" id="SSF53335">
    <property type="entry name" value="S-adenosyl-L-methionine-dependent methyltransferases"/>
    <property type="match status" value="1"/>
</dbReference>
<dbReference type="Gene3D" id="1.10.287.620">
    <property type="entry name" value="Helix Hairpins"/>
    <property type="match status" value="1"/>
</dbReference>
<dbReference type="EMBL" id="CP140152">
    <property type="protein sequence ID" value="WQH02851.1"/>
    <property type="molecule type" value="Genomic_DNA"/>
</dbReference>
<dbReference type="GO" id="GO:0008168">
    <property type="term" value="F:methyltransferase activity"/>
    <property type="evidence" value="ECO:0007669"/>
    <property type="project" value="UniProtKB-KW"/>
</dbReference>
<dbReference type="Gene3D" id="3.40.50.150">
    <property type="entry name" value="Vaccinia Virus protein VP39"/>
    <property type="match status" value="1"/>
</dbReference>